<proteinExistence type="predicted"/>
<evidence type="ECO:0000313" key="2">
    <source>
        <dbReference type="Proteomes" id="UP000789920"/>
    </source>
</evidence>
<organism evidence="1 2">
    <name type="scientific">Racocetra persica</name>
    <dbReference type="NCBI Taxonomy" id="160502"/>
    <lineage>
        <taxon>Eukaryota</taxon>
        <taxon>Fungi</taxon>
        <taxon>Fungi incertae sedis</taxon>
        <taxon>Mucoromycota</taxon>
        <taxon>Glomeromycotina</taxon>
        <taxon>Glomeromycetes</taxon>
        <taxon>Diversisporales</taxon>
        <taxon>Gigasporaceae</taxon>
        <taxon>Racocetra</taxon>
    </lineage>
</organism>
<name>A0ACA9P4D5_9GLOM</name>
<protein>
    <submittedName>
        <fullName evidence="1">3509_t:CDS:1</fullName>
    </submittedName>
</protein>
<feature type="non-terminal residue" evidence="1">
    <location>
        <position position="1"/>
    </location>
</feature>
<evidence type="ECO:0000313" key="1">
    <source>
        <dbReference type="EMBL" id="CAG8688204.1"/>
    </source>
</evidence>
<sequence>SDNHSVNEQYDALQNGSNPFAGEQVAGNQVVGNQETSQFSNTIFSGSTFNKAVGPQ</sequence>
<dbReference type="EMBL" id="CAJVQC010017790">
    <property type="protein sequence ID" value="CAG8688204.1"/>
    <property type="molecule type" value="Genomic_DNA"/>
</dbReference>
<comment type="caution">
    <text evidence="1">The sequence shown here is derived from an EMBL/GenBank/DDBJ whole genome shotgun (WGS) entry which is preliminary data.</text>
</comment>
<accession>A0ACA9P4D5</accession>
<reference evidence="1" key="1">
    <citation type="submission" date="2021-06" db="EMBL/GenBank/DDBJ databases">
        <authorList>
            <person name="Kallberg Y."/>
            <person name="Tangrot J."/>
            <person name="Rosling A."/>
        </authorList>
    </citation>
    <scope>NUCLEOTIDE SEQUENCE</scope>
    <source>
        <strain evidence="1">MA461A</strain>
    </source>
</reference>
<dbReference type="Proteomes" id="UP000789920">
    <property type="component" value="Unassembled WGS sequence"/>
</dbReference>
<keyword evidence="2" id="KW-1185">Reference proteome</keyword>
<gene>
    <name evidence="1" type="ORF">RPERSI_LOCUS9405</name>
</gene>